<evidence type="ECO:0000313" key="9">
    <source>
        <dbReference type="EMBL" id="KAH6654694.1"/>
    </source>
</evidence>
<feature type="transmembrane region" description="Helical" evidence="7">
    <location>
        <begin position="139"/>
        <end position="158"/>
    </location>
</feature>
<dbReference type="Gene3D" id="1.20.1250.20">
    <property type="entry name" value="MFS general substrate transporter like domains"/>
    <property type="match status" value="2"/>
</dbReference>
<dbReference type="SUPFAM" id="SSF103473">
    <property type="entry name" value="MFS general substrate transporter"/>
    <property type="match status" value="1"/>
</dbReference>
<keyword evidence="10" id="KW-1185">Reference proteome</keyword>
<evidence type="ECO:0000259" key="8">
    <source>
        <dbReference type="PROSITE" id="PS50850"/>
    </source>
</evidence>
<protein>
    <submittedName>
        <fullName evidence="9">Major facilitator superfamily domain-containing protein</fullName>
    </submittedName>
</protein>
<feature type="transmembrane region" description="Helical" evidence="7">
    <location>
        <begin position="475"/>
        <end position="497"/>
    </location>
</feature>
<dbReference type="InterPro" id="IPR020846">
    <property type="entry name" value="MFS_dom"/>
</dbReference>
<dbReference type="OrthoDB" id="10021397at2759"/>
<dbReference type="RefSeq" id="XP_045958964.1">
    <property type="nucleotide sequence ID" value="XM_046105360.1"/>
</dbReference>
<dbReference type="EMBL" id="JAGPXC010000004">
    <property type="protein sequence ID" value="KAH6654694.1"/>
    <property type="molecule type" value="Genomic_DNA"/>
</dbReference>
<dbReference type="PANTHER" id="PTHR23501">
    <property type="entry name" value="MAJOR FACILITATOR SUPERFAMILY"/>
    <property type="match status" value="1"/>
</dbReference>
<dbReference type="GO" id="GO:0005886">
    <property type="term" value="C:plasma membrane"/>
    <property type="evidence" value="ECO:0007669"/>
    <property type="project" value="TreeGrafter"/>
</dbReference>
<comment type="subcellular location">
    <subcellularLocation>
        <location evidence="1">Membrane</location>
        <topology evidence="1">Multi-pass membrane protein</topology>
    </subcellularLocation>
</comment>
<evidence type="ECO:0000256" key="1">
    <source>
        <dbReference type="ARBA" id="ARBA00004141"/>
    </source>
</evidence>
<feature type="domain" description="Major facilitator superfamily (MFS) profile" evidence="8">
    <location>
        <begin position="13"/>
        <end position="502"/>
    </location>
</feature>
<feature type="transmembrane region" description="Helical" evidence="7">
    <location>
        <begin position="277"/>
        <end position="298"/>
    </location>
</feature>
<dbReference type="FunFam" id="1.20.1720.10:FF:000012">
    <property type="entry name" value="MFS toxin efflux pump (AflT)"/>
    <property type="match status" value="1"/>
</dbReference>
<feature type="transmembrane region" description="Helical" evidence="7">
    <location>
        <begin position="234"/>
        <end position="256"/>
    </location>
</feature>
<feature type="transmembrane region" description="Helical" evidence="7">
    <location>
        <begin position="318"/>
        <end position="338"/>
    </location>
</feature>
<proteinExistence type="predicted"/>
<evidence type="ECO:0000256" key="4">
    <source>
        <dbReference type="ARBA" id="ARBA00022989"/>
    </source>
</evidence>
<feature type="transmembrane region" description="Helical" evidence="7">
    <location>
        <begin position="51"/>
        <end position="71"/>
    </location>
</feature>
<feature type="transmembrane region" description="Helical" evidence="7">
    <location>
        <begin position="170"/>
        <end position="190"/>
    </location>
</feature>
<organism evidence="9 10">
    <name type="scientific">Truncatella angustata</name>
    <dbReference type="NCBI Taxonomy" id="152316"/>
    <lineage>
        <taxon>Eukaryota</taxon>
        <taxon>Fungi</taxon>
        <taxon>Dikarya</taxon>
        <taxon>Ascomycota</taxon>
        <taxon>Pezizomycotina</taxon>
        <taxon>Sordariomycetes</taxon>
        <taxon>Xylariomycetidae</taxon>
        <taxon>Amphisphaeriales</taxon>
        <taxon>Sporocadaceae</taxon>
        <taxon>Truncatella</taxon>
    </lineage>
</organism>
<dbReference type="Proteomes" id="UP000758603">
    <property type="component" value="Unassembled WGS sequence"/>
</dbReference>
<dbReference type="GO" id="GO:0022857">
    <property type="term" value="F:transmembrane transporter activity"/>
    <property type="evidence" value="ECO:0007669"/>
    <property type="project" value="InterPro"/>
</dbReference>
<name>A0A9P8ZY69_9PEZI</name>
<feature type="region of interest" description="Disordered" evidence="6">
    <location>
        <begin position="504"/>
        <end position="527"/>
    </location>
</feature>
<dbReference type="FunFam" id="1.20.1250.20:FF:000196">
    <property type="entry name" value="MFS toxin efflux pump (AflT)"/>
    <property type="match status" value="1"/>
</dbReference>
<evidence type="ECO:0000256" key="7">
    <source>
        <dbReference type="SAM" id="Phobius"/>
    </source>
</evidence>
<comment type="caution">
    <text evidence="9">The sequence shown here is derived from an EMBL/GenBank/DDBJ whole genome shotgun (WGS) entry which is preliminary data.</text>
</comment>
<accession>A0A9P8ZY69</accession>
<keyword evidence="5 7" id="KW-0472">Membrane</keyword>
<keyword evidence="3 7" id="KW-0812">Transmembrane</keyword>
<reference evidence="9" key="1">
    <citation type="journal article" date="2021" name="Nat. Commun.">
        <title>Genetic determinants of endophytism in the Arabidopsis root mycobiome.</title>
        <authorList>
            <person name="Mesny F."/>
            <person name="Miyauchi S."/>
            <person name="Thiergart T."/>
            <person name="Pickel B."/>
            <person name="Atanasova L."/>
            <person name="Karlsson M."/>
            <person name="Huettel B."/>
            <person name="Barry K.W."/>
            <person name="Haridas S."/>
            <person name="Chen C."/>
            <person name="Bauer D."/>
            <person name="Andreopoulos W."/>
            <person name="Pangilinan J."/>
            <person name="LaButti K."/>
            <person name="Riley R."/>
            <person name="Lipzen A."/>
            <person name="Clum A."/>
            <person name="Drula E."/>
            <person name="Henrissat B."/>
            <person name="Kohler A."/>
            <person name="Grigoriev I.V."/>
            <person name="Martin F.M."/>
            <person name="Hacquard S."/>
        </authorList>
    </citation>
    <scope>NUCLEOTIDE SEQUENCE</scope>
    <source>
        <strain evidence="9">MPI-SDFR-AT-0073</strain>
    </source>
</reference>
<evidence type="ECO:0000256" key="5">
    <source>
        <dbReference type="ARBA" id="ARBA00023136"/>
    </source>
</evidence>
<dbReference type="GeneID" id="70134251"/>
<feature type="transmembrane region" description="Helical" evidence="7">
    <location>
        <begin position="12"/>
        <end position="31"/>
    </location>
</feature>
<evidence type="ECO:0000256" key="2">
    <source>
        <dbReference type="ARBA" id="ARBA00022448"/>
    </source>
</evidence>
<dbReference type="InterPro" id="IPR011701">
    <property type="entry name" value="MFS"/>
</dbReference>
<keyword evidence="2" id="KW-0813">Transport</keyword>
<feature type="transmembrane region" description="Helical" evidence="7">
    <location>
        <begin position="103"/>
        <end position="127"/>
    </location>
</feature>
<feature type="transmembrane region" description="Helical" evidence="7">
    <location>
        <begin position="78"/>
        <end position="97"/>
    </location>
</feature>
<dbReference type="PANTHER" id="PTHR23501:SF201">
    <property type="entry name" value="MFS AFLATOXIN EFFLUX PUMP"/>
    <property type="match status" value="1"/>
</dbReference>
<evidence type="ECO:0000313" key="10">
    <source>
        <dbReference type="Proteomes" id="UP000758603"/>
    </source>
</evidence>
<dbReference type="Pfam" id="PF07690">
    <property type="entry name" value="MFS_1"/>
    <property type="match status" value="1"/>
</dbReference>
<evidence type="ECO:0000256" key="3">
    <source>
        <dbReference type="ARBA" id="ARBA00022692"/>
    </source>
</evidence>
<gene>
    <name evidence="9" type="ORF">BKA67DRAFT_605373</name>
</gene>
<feature type="transmembrane region" description="Helical" evidence="7">
    <location>
        <begin position="345"/>
        <end position="364"/>
    </location>
</feature>
<dbReference type="PROSITE" id="PS50850">
    <property type="entry name" value="MFS"/>
    <property type="match status" value="1"/>
</dbReference>
<evidence type="ECO:0000256" key="6">
    <source>
        <dbReference type="SAM" id="MobiDB-lite"/>
    </source>
</evidence>
<dbReference type="CDD" id="cd17502">
    <property type="entry name" value="MFS_Azr1_MDR_like"/>
    <property type="match status" value="1"/>
</dbReference>
<keyword evidence="4 7" id="KW-1133">Transmembrane helix</keyword>
<dbReference type="InterPro" id="IPR036259">
    <property type="entry name" value="MFS_trans_sf"/>
</dbReference>
<feature type="transmembrane region" description="Helical" evidence="7">
    <location>
        <begin position="210"/>
        <end position="228"/>
    </location>
</feature>
<dbReference type="AlphaFoldDB" id="A0A9P8ZY69"/>
<sequence>MGEYPPIRTVALIMVALYLAMFLVALDRIIISTAVPKITDEFDSIQDIGWYGSAYVLSGCITQLLFGRLYLFYDNKFVFLAAVLLFEIGSAICGAAPSSIAFILGRAIAGCGSAGVFSGTIVIMIPMAPLEKRPMYQGALGAIFGISSVIGPLIGGAFTKNEHLTWRWCFYINLPIGAVSMLIVVLFLHLSPPQQADLPLKQKLLRMDPIGNLLFAPSIISLLLALQWGGSDYAWSNARIIALLVLFGVLLALWIWTQSWQKEKATVPPHIFLQRSIIAGVSYSACIGGVMLSMGYYLPIWFQAIDGVDALQSGIRNLPFILALVVSSILAGGFVAKVGYYKPPIILCSVLMAAGAGLMTLLRVDSPNAEWIGYQVLAGFGMGMGMQQSGLAAQVVLKNEDVPVGASLMFFGQQLGGAVFVCAAQNVFIQELVKDLATVLPLETAKALSEVGATDLRDFVPTHLLPAVLVQYNKAITTTFYVGTAIAAVSIVPALLFEWRSVKGHGKGPHDGEAVETGSKAIVRRRH</sequence>